<keyword evidence="3" id="KW-1185">Reference proteome</keyword>
<feature type="domain" description="3-keto-alpha-glucoside-1,2-lyase/3-keto-2-hydroxy-glucal hydratase" evidence="1">
    <location>
        <begin position="36"/>
        <end position="246"/>
    </location>
</feature>
<dbReference type="Gene3D" id="2.60.120.560">
    <property type="entry name" value="Exo-inulinase, domain 1"/>
    <property type="match status" value="1"/>
</dbReference>
<sequence>MKPNTSFTALLLTSVFLLFFSEEIAFAQKRNLPERGFVPIFDGKTLKGWEGDTTYWQAKDGVLTGEVTPKTILKQNTFLIWKGGGPGDFELKVQYRISAKGNSGVNYRSVRVDSLPYALKGYQADLDGKDKYNLGYPRHTGQNYEERGRQFLAVRGQKTVIETGKAPILIDSLGSKAQLLKSINYDGWNELHIVAKGNNLKHYINGTLMSEVTDNDTVNRKMKGLIGVQVHVGPPMKIEFKDFMLKQLN</sequence>
<dbReference type="GO" id="GO:0016787">
    <property type="term" value="F:hydrolase activity"/>
    <property type="evidence" value="ECO:0007669"/>
    <property type="project" value="InterPro"/>
</dbReference>
<proteinExistence type="predicted"/>
<dbReference type="AlphaFoldDB" id="A0A7K1SXT8"/>
<dbReference type="Proteomes" id="UP000462014">
    <property type="component" value="Unassembled WGS sequence"/>
</dbReference>
<dbReference type="RefSeq" id="WP_157567084.1">
    <property type="nucleotide sequence ID" value="NZ_WPIK01000009.1"/>
</dbReference>
<organism evidence="2 3">
    <name type="scientific">Mucilaginibacter arboris</name>
    <dbReference type="NCBI Taxonomy" id="2682090"/>
    <lineage>
        <taxon>Bacteria</taxon>
        <taxon>Pseudomonadati</taxon>
        <taxon>Bacteroidota</taxon>
        <taxon>Sphingobacteriia</taxon>
        <taxon>Sphingobacteriales</taxon>
        <taxon>Sphingobacteriaceae</taxon>
        <taxon>Mucilaginibacter</taxon>
    </lineage>
</organism>
<comment type="caution">
    <text evidence="2">The sequence shown here is derived from an EMBL/GenBank/DDBJ whole genome shotgun (WGS) entry which is preliminary data.</text>
</comment>
<name>A0A7K1SXT8_9SPHI</name>
<accession>A0A7K1SXT8</accession>
<evidence type="ECO:0000259" key="1">
    <source>
        <dbReference type="Pfam" id="PF06439"/>
    </source>
</evidence>
<dbReference type="InterPro" id="IPR010496">
    <property type="entry name" value="AL/BT2_dom"/>
</dbReference>
<dbReference type="EMBL" id="WPIK01000009">
    <property type="protein sequence ID" value="MVN22132.1"/>
    <property type="molecule type" value="Genomic_DNA"/>
</dbReference>
<evidence type="ECO:0000313" key="3">
    <source>
        <dbReference type="Proteomes" id="UP000462014"/>
    </source>
</evidence>
<evidence type="ECO:0000313" key="2">
    <source>
        <dbReference type="EMBL" id="MVN22132.1"/>
    </source>
</evidence>
<gene>
    <name evidence="2" type="ORF">GO621_11380</name>
</gene>
<reference evidence="2 3" key="1">
    <citation type="submission" date="2019-12" db="EMBL/GenBank/DDBJ databases">
        <title>Mucilaginibacter sp. HMF7410 genome sequencing and assembly.</title>
        <authorList>
            <person name="Kang H."/>
            <person name="Cha I."/>
            <person name="Kim H."/>
            <person name="Joh K."/>
        </authorList>
    </citation>
    <scope>NUCLEOTIDE SEQUENCE [LARGE SCALE GENOMIC DNA]</scope>
    <source>
        <strain evidence="2 3">HMF7410</strain>
    </source>
</reference>
<protein>
    <submittedName>
        <fullName evidence="2">DUF1080 domain-containing protein</fullName>
    </submittedName>
</protein>
<dbReference type="Pfam" id="PF06439">
    <property type="entry name" value="3keto-disac_hyd"/>
    <property type="match status" value="1"/>
</dbReference>